<dbReference type="AlphaFoldDB" id="A0A368DQJ6"/>
<evidence type="ECO:0000313" key="3">
    <source>
        <dbReference type="Proteomes" id="UP000253570"/>
    </source>
</evidence>
<dbReference type="EMBL" id="QOQD01000003">
    <property type="protein sequence ID" value="RCL74122.1"/>
    <property type="molecule type" value="Genomic_DNA"/>
</dbReference>
<keyword evidence="1" id="KW-0472">Membrane</keyword>
<name>A0A368DQJ6_9PROT</name>
<feature type="transmembrane region" description="Helical" evidence="1">
    <location>
        <begin position="85"/>
        <end position="109"/>
    </location>
</feature>
<gene>
    <name evidence="2" type="ORF">DBW71_01605</name>
</gene>
<accession>A0A368DQJ6</accession>
<feature type="transmembrane region" description="Helical" evidence="1">
    <location>
        <begin position="56"/>
        <end position="73"/>
    </location>
</feature>
<evidence type="ECO:0000256" key="1">
    <source>
        <dbReference type="SAM" id="Phobius"/>
    </source>
</evidence>
<dbReference type="InterPro" id="IPR009325">
    <property type="entry name" value="DUF983"/>
</dbReference>
<keyword evidence="1" id="KW-0812">Transmembrane</keyword>
<protein>
    <submittedName>
        <fullName evidence="2">DUF983 domain-containing protein</fullName>
    </submittedName>
</protein>
<dbReference type="Pfam" id="PF06170">
    <property type="entry name" value="DUF983"/>
    <property type="match status" value="1"/>
</dbReference>
<dbReference type="Proteomes" id="UP000253570">
    <property type="component" value="Unassembled WGS sequence"/>
</dbReference>
<keyword evidence="1" id="KW-1133">Transmembrane helix</keyword>
<sequence length="125" mass="14484">MNRQKPILYILKTLILGLCPSCLKASIFHKIIILKRDCHICSEDFSKYNLGDADNFFVILVVGIIIMAGLVFAEIHYQPSLSLQMIIWIPATIILSILFTRPIKAYFLYLGYKLDKKRKNTQYEK</sequence>
<reference evidence="2 3" key="1">
    <citation type="journal article" date="2018" name="Microbiome">
        <title>Fine metagenomic profile of the Mediterranean stratified and mixed water columns revealed by assembly and recruitment.</title>
        <authorList>
            <person name="Haro-Moreno J.M."/>
            <person name="Lopez-Perez M."/>
            <person name="De La Torre J.R."/>
            <person name="Picazo A."/>
            <person name="Camacho A."/>
            <person name="Rodriguez-Valera F."/>
        </authorList>
    </citation>
    <scope>NUCLEOTIDE SEQUENCE [LARGE SCALE GENOMIC DNA]</scope>
    <source>
        <strain evidence="2">MED-G57</strain>
    </source>
</reference>
<evidence type="ECO:0000313" key="2">
    <source>
        <dbReference type="EMBL" id="RCL74122.1"/>
    </source>
</evidence>
<organism evidence="2 3">
    <name type="scientific">PS1 clade bacterium</name>
    <dbReference type="NCBI Taxonomy" id="2175152"/>
    <lineage>
        <taxon>Bacteria</taxon>
        <taxon>Pseudomonadati</taxon>
        <taxon>Pseudomonadota</taxon>
        <taxon>Alphaproteobacteria</taxon>
        <taxon>PS1 clade</taxon>
    </lineage>
</organism>
<comment type="caution">
    <text evidence="2">The sequence shown here is derived from an EMBL/GenBank/DDBJ whole genome shotgun (WGS) entry which is preliminary data.</text>
</comment>
<proteinExistence type="predicted"/>